<evidence type="ECO:0000313" key="1">
    <source>
        <dbReference type="EMBL" id="GJD99615.1"/>
    </source>
</evidence>
<dbReference type="EMBL" id="BPQQ01000016">
    <property type="protein sequence ID" value="GJD99615.1"/>
    <property type="molecule type" value="Genomic_DNA"/>
</dbReference>
<reference evidence="1" key="1">
    <citation type="journal article" date="2021" name="Front. Microbiol.">
        <title>Comprehensive Comparative Genomics and Phenotyping of Methylobacterium Species.</title>
        <authorList>
            <person name="Alessa O."/>
            <person name="Ogura Y."/>
            <person name="Fujitani Y."/>
            <person name="Takami H."/>
            <person name="Hayashi T."/>
            <person name="Sahin N."/>
            <person name="Tani A."/>
        </authorList>
    </citation>
    <scope>NUCLEOTIDE SEQUENCE</scope>
    <source>
        <strain evidence="1">DSM 17168</strain>
    </source>
</reference>
<evidence type="ECO:0000313" key="2">
    <source>
        <dbReference type="Proteomes" id="UP001055153"/>
    </source>
</evidence>
<name>A0ABQ4SD53_9HYPH</name>
<proteinExistence type="predicted"/>
<accession>A0ABQ4SD53</accession>
<gene>
    <name evidence="1" type="ORF">GMJLKIPL_1533</name>
</gene>
<keyword evidence="2" id="KW-1185">Reference proteome</keyword>
<organism evidence="1 2">
    <name type="scientific">Methylobacterium isbiliense</name>
    <dbReference type="NCBI Taxonomy" id="315478"/>
    <lineage>
        <taxon>Bacteria</taxon>
        <taxon>Pseudomonadati</taxon>
        <taxon>Pseudomonadota</taxon>
        <taxon>Alphaproteobacteria</taxon>
        <taxon>Hyphomicrobiales</taxon>
        <taxon>Methylobacteriaceae</taxon>
        <taxon>Methylobacterium</taxon>
    </lineage>
</organism>
<comment type="caution">
    <text evidence="1">The sequence shown here is derived from an EMBL/GenBank/DDBJ whole genome shotgun (WGS) entry which is preliminary data.</text>
</comment>
<dbReference type="RefSeq" id="WP_238234494.1">
    <property type="nucleotide sequence ID" value="NZ_BPQQ01000016.1"/>
</dbReference>
<protein>
    <submittedName>
        <fullName evidence="1">Uncharacterized protein</fullName>
    </submittedName>
</protein>
<dbReference type="Proteomes" id="UP001055153">
    <property type="component" value="Unassembled WGS sequence"/>
</dbReference>
<reference evidence="1" key="2">
    <citation type="submission" date="2021-08" db="EMBL/GenBank/DDBJ databases">
        <authorList>
            <person name="Tani A."/>
            <person name="Ola A."/>
            <person name="Ogura Y."/>
            <person name="Katsura K."/>
            <person name="Hayashi T."/>
        </authorList>
    </citation>
    <scope>NUCLEOTIDE SEQUENCE</scope>
    <source>
        <strain evidence="1">DSM 17168</strain>
    </source>
</reference>
<sequence length="63" mass="7366">MRSGLWAHFCEVARELTWVGMREPCNWCDVRELRCDAVNEADFANAERPVRGNRQARPRHKPA</sequence>